<reference evidence="1 2" key="1">
    <citation type="journal article" date="2022" name="DNA Res.">
        <title>Chromosomal-level genome assembly of the orchid tree Bauhinia variegata (Leguminosae; Cercidoideae) supports the allotetraploid origin hypothesis of Bauhinia.</title>
        <authorList>
            <person name="Zhong Y."/>
            <person name="Chen Y."/>
            <person name="Zheng D."/>
            <person name="Pang J."/>
            <person name="Liu Y."/>
            <person name="Luo S."/>
            <person name="Meng S."/>
            <person name="Qian L."/>
            <person name="Wei D."/>
            <person name="Dai S."/>
            <person name="Zhou R."/>
        </authorList>
    </citation>
    <scope>NUCLEOTIDE SEQUENCE [LARGE SCALE GENOMIC DNA]</scope>
    <source>
        <strain evidence="1">BV-YZ2020</strain>
    </source>
</reference>
<keyword evidence="2" id="KW-1185">Reference proteome</keyword>
<accession>A0ACB9Q262</accession>
<dbReference type="Proteomes" id="UP000828941">
    <property type="component" value="Chromosome 2"/>
</dbReference>
<gene>
    <name evidence="1" type="ORF">L6164_003691</name>
</gene>
<protein>
    <submittedName>
        <fullName evidence="1">Uncharacterized protein</fullName>
    </submittedName>
</protein>
<comment type="caution">
    <text evidence="1">The sequence shown here is derived from an EMBL/GenBank/DDBJ whole genome shotgun (WGS) entry which is preliminary data.</text>
</comment>
<sequence length="215" mass="23762">MKLVWSPERASKAYIDTVKSFKKFNESGVAELLSAMAAGWNAKFILESWSSGGLINTSVGLAVAARNTGGRHVCIVPDERSRLEYTKAMSEMGFSPEMVVGEAETEMARLEDLDFLVVDSKSKDFARVLRVAKLGSRGAVLACKNAWQRNVSGFRWNVVLERGTHVVRSVFLPVGKGLDIAYVGSKNGVATSSRVPRRWIKHVDQKSGEEHVFRE</sequence>
<dbReference type="EMBL" id="CM039427">
    <property type="protein sequence ID" value="KAI4354862.1"/>
    <property type="molecule type" value="Genomic_DNA"/>
</dbReference>
<evidence type="ECO:0000313" key="2">
    <source>
        <dbReference type="Proteomes" id="UP000828941"/>
    </source>
</evidence>
<name>A0ACB9Q262_BAUVA</name>
<evidence type="ECO:0000313" key="1">
    <source>
        <dbReference type="EMBL" id="KAI4354862.1"/>
    </source>
</evidence>
<proteinExistence type="predicted"/>
<organism evidence="1 2">
    <name type="scientific">Bauhinia variegata</name>
    <name type="common">Purple orchid tree</name>
    <name type="synonym">Phanera variegata</name>
    <dbReference type="NCBI Taxonomy" id="167791"/>
    <lineage>
        <taxon>Eukaryota</taxon>
        <taxon>Viridiplantae</taxon>
        <taxon>Streptophyta</taxon>
        <taxon>Embryophyta</taxon>
        <taxon>Tracheophyta</taxon>
        <taxon>Spermatophyta</taxon>
        <taxon>Magnoliopsida</taxon>
        <taxon>eudicotyledons</taxon>
        <taxon>Gunneridae</taxon>
        <taxon>Pentapetalae</taxon>
        <taxon>rosids</taxon>
        <taxon>fabids</taxon>
        <taxon>Fabales</taxon>
        <taxon>Fabaceae</taxon>
        <taxon>Cercidoideae</taxon>
        <taxon>Cercideae</taxon>
        <taxon>Bauhiniinae</taxon>
        <taxon>Bauhinia</taxon>
    </lineage>
</organism>